<comment type="function">
    <text evidence="1">Removes C-terminal D-alanyl residues from sugar-peptide cell wall precursors.</text>
</comment>
<dbReference type="GO" id="GO:0006508">
    <property type="term" value="P:proteolysis"/>
    <property type="evidence" value="ECO:0007669"/>
    <property type="project" value="UniProtKB-KW"/>
</dbReference>
<feature type="signal peptide" evidence="16">
    <location>
        <begin position="1"/>
        <end position="26"/>
    </location>
</feature>
<keyword evidence="8" id="KW-0378">Hydrolase</keyword>
<keyword evidence="10" id="KW-0573">Peptidoglycan synthesis</keyword>
<evidence type="ECO:0000256" key="6">
    <source>
        <dbReference type="ARBA" id="ARBA00022670"/>
    </source>
</evidence>
<gene>
    <name evidence="18" type="ORF">DS745_10535</name>
</gene>
<evidence type="ECO:0000256" key="16">
    <source>
        <dbReference type="SAM" id="SignalP"/>
    </source>
</evidence>
<dbReference type="SMART" id="SM00936">
    <property type="entry name" value="PBP5_C"/>
    <property type="match status" value="1"/>
</dbReference>
<evidence type="ECO:0000256" key="9">
    <source>
        <dbReference type="ARBA" id="ARBA00022960"/>
    </source>
</evidence>
<dbReference type="GO" id="GO:0008360">
    <property type="term" value="P:regulation of cell shape"/>
    <property type="evidence" value="ECO:0007669"/>
    <property type="project" value="UniProtKB-KW"/>
</dbReference>
<keyword evidence="11" id="KW-0961">Cell wall biogenesis/degradation</keyword>
<dbReference type="GO" id="GO:0009002">
    <property type="term" value="F:serine-type D-Ala-D-Ala carboxypeptidase activity"/>
    <property type="evidence" value="ECO:0007669"/>
    <property type="project" value="UniProtKB-EC"/>
</dbReference>
<feature type="domain" description="Peptidase S11 D-Ala-D-Ala carboxypeptidase A C-terminal" evidence="17">
    <location>
        <begin position="308"/>
        <end position="419"/>
    </location>
</feature>
<evidence type="ECO:0000256" key="4">
    <source>
        <dbReference type="ARBA" id="ARBA00012448"/>
    </source>
</evidence>
<dbReference type="AlphaFoldDB" id="A0A4Q0VUB3"/>
<evidence type="ECO:0000256" key="1">
    <source>
        <dbReference type="ARBA" id="ARBA00003217"/>
    </source>
</evidence>
<evidence type="ECO:0000256" key="8">
    <source>
        <dbReference type="ARBA" id="ARBA00022801"/>
    </source>
</evidence>
<dbReference type="EMBL" id="QOUX01000034">
    <property type="protein sequence ID" value="RXJ01099.1"/>
    <property type="molecule type" value="Genomic_DNA"/>
</dbReference>
<comment type="similarity">
    <text evidence="3 15">Belongs to the peptidase S11 family.</text>
</comment>
<keyword evidence="6" id="KW-0645">Protease</keyword>
<feature type="chain" id="PRO_5038643938" description="serine-type D-Ala-D-Ala carboxypeptidase" evidence="16">
    <location>
        <begin position="27"/>
        <end position="450"/>
    </location>
</feature>
<dbReference type="OrthoDB" id="9791132at2"/>
<feature type="active site" evidence="13">
    <location>
        <position position="128"/>
    </location>
</feature>
<dbReference type="GO" id="GO:0071555">
    <property type="term" value="P:cell wall organization"/>
    <property type="evidence" value="ECO:0007669"/>
    <property type="project" value="UniProtKB-KW"/>
</dbReference>
<evidence type="ECO:0000256" key="11">
    <source>
        <dbReference type="ARBA" id="ARBA00023316"/>
    </source>
</evidence>
<dbReference type="PANTHER" id="PTHR21581:SF11">
    <property type="entry name" value="D-ALANYL-D-ALANINE CARBOXYPEPTIDASE DACA"/>
    <property type="match status" value="1"/>
</dbReference>
<dbReference type="Pfam" id="PF07943">
    <property type="entry name" value="PBP5_C"/>
    <property type="match status" value="1"/>
</dbReference>
<sequence>MNKKIRKYFVVSFLSILLLMSTFSFPAQTKANFDTNAYNSILLDAETGKILYQKNIDVLLPIASMSKMMSEYLVLEAINTGKIRWDQTVPISTEVAAVSHNTSLSNVHLRIDEQYTVKELYESVAIYSANGATMALAELISGSYGQFVKLMNDKAAELGMGLEGQDFRFINSTGLPNKYVPESMRYGGTSEIDENTMTARATATLAYQLIKNYPEVLDTASIPRKVFKEGTSDQIRMDNWNWMLPELVYGFQYTDGLKTGFTNAAGYCFTGTAIKDGQRVITVVMKTESPQQRFDETKRLMDYGFNNFSKQQLIPSGFQLEGFETLPVSKGKEREVAISTAEPLSVMMRNGEEDLYSLELLLDESLFDEEGKLIAPIEKGQVVGTMVVNYNGDINHEFIVSEAQFTEMVEVVLNETVEKAGWFSLTMRAIGGFFSGIWSSVANGVKGIFS</sequence>
<organism evidence="18 19">
    <name type="scientific">Anaerobacillus alkaliphilus</name>
    <dbReference type="NCBI Taxonomy" id="1548597"/>
    <lineage>
        <taxon>Bacteria</taxon>
        <taxon>Bacillati</taxon>
        <taxon>Bacillota</taxon>
        <taxon>Bacilli</taxon>
        <taxon>Bacillales</taxon>
        <taxon>Bacillaceae</taxon>
        <taxon>Anaerobacillus</taxon>
    </lineage>
</organism>
<dbReference type="RefSeq" id="WP_129078206.1">
    <property type="nucleotide sequence ID" value="NZ_QOUX01000034.1"/>
</dbReference>
<comment type="pathway">
    <text evidence="2">Cell wall biogenesis; peptidoglycan biosynthesis.</text>
</comment>
<feature type="binding site" evidence="14">
    <location>
        <position position="258"/>
    </location>
    <ligand>
        <name>substrate</name>
    </ligand>
</feature>
<dbReference type="Pfam" id="PF00768">
    <property type="entry name" value="Peptidase_S11"/>
    <property type="match status" value="1"/>
</dbReference>
<feature type="active site" description="Acyl-ester intermediate" evidence="13">
    <location>
        <position position="64"/>
    </location>
</feature>
<keyword evidence="7 16" id="KW-0732">Signal</keyword>
<protein>
    <recommendedName>
        <fullName evidence="4">serine-type D-Ala-D-Ala carboxypeptidase</fullName>
        <ecNumber evidence="4">3.4.16.4</ecNumber>
    </recommendedName>
</protein>
<evidence type="ECO:0000256" key="5">
    <source>
        <dbReference type="ARBA" id="ARBA00022645"/>
    </source>
</evidence>
<dbReference type="InterPro" id="IPR012338">
    <property type="entry name" value="Beta-lactam/transpept-like"/>
</dbReference>
<dbReference type="InterPro" id="IPR001967">
    <property type="entry name" value="Peptidase_S11_N"/>
</dbReference>
<keyword evidence="19" id="KW-1185">Reference proteome</keyword>
<dbReference type="InterPro" id="IPR037167">
    <property type="entry name" value="Peptidase_S11_C_sf"/>
</dbReference>
<proteinExistence type="inferred from homology"/>
<evidence type="ECO:0000313" key="18">
    <source>
        <dbReference type="EMBL" id="RXJ01099.1"/>
    </source>
</evidence>
<comment type="caution">
    <text evidence="18">The sequence shown here is derived from an EMBL/GenBank/DDBJ whole genome shotgun (WGS) entry which is preliminary data.</text>
</comment>
<dbReference type="InterPro" id="IPR018044">
    <property type="entry name" value="Peptidase_S11"/>
</dbReference>
<dbReference type="InterPro" id="IPR012907">
    <property type="entry name" value="Peptidase_S11_C"/>
</dbReference>
<dbReference type="GO" id="GO:0009252">
    <property type="term" value="P:peptidoglycan biosynthetic process"/>
    <property type="evidence" value="ECO:0007669"/>
    <property type="project" value="UniProtKB-UniPathway"/>
</dbReference>
<evidence type="ECO:0000256" key="2">
    <source>
        <dbReference type="ARBA" id="ARBA00004752"/>
    </source>
</evidence>
<comment type="catalytic activity">
    <reaction evidence="12">
        <text>Preferential cleavage: (Ac)2-L-Lys-D-Ala-|-D-Ala. Also transpeptidation of peptidyl-alanyl moieties that are N-acyl substituents of D-alanine.</text>
        <dbReference type="EC" id="3.4.16.4"/>
    </reaction>
</comment>
<evidence type="ECO:0000313" key="19">
    <source>
        <dbReference type="Proteomes" id="UP000290649"/>
    </source>
</evidence>
<dbReference type="PANTHER" id="PTHR21581">
    <property type="entry name" value="D-ALANYL-D-ALANINE CARBOXYPEPTIDASE"/>
    <property type="match status" value="1"/>
</dbReference>
<keyword evidence="9" id="KW-0133">Cell shape</keyword>
<dbReference type="UniPathway" id="UPA00219"/>
<dbReference type="EC" id="3.4.16.4" evidence="4"/>
<evidence type="ECO:0000259" key="17">
    <source>
        <dbReference type="SMART" id="SM00936"/>
    </source>
</evidence>
<evidence type="ECO:0000256" key="3">
    <source>
        <dbReference type="ARBA" id="ARBA00007164"/>
    </source>
</evidence>
<dbReference type="InterPro" id="IPR015956">
    <property type="entry name" value="Peniciliin-bd_prot_C_sf"/>
</dbReference>
<dbReference type="Gene3D" id="3.40.710.10">
    <property type="entry name" value="DD-peptidase/beta-lactamase superfamily"/>
    <property type="match status" value="1"/>
</dbReference>
<dbReference type="SUPFAM" id="SSF56601">
    <property type="entry name" value="beta-lactamase/transpeptidase-like"/>
    <property type="match status" value="1"/>
</dbReference>
<evidence type="ECO:0000256" key="7">
    <source>
        <dbReference type="ARBA" id="ARBA00022729"/>
    </source>
</evidence>
<name>A0A4Q0VUB3_9BACI</name>
<keyword evidence="5 18" id="KW-0121">Carboxypeptidase</keyword>
<accession>A0A4Q0VUB3</accession>
<dbReference type="PRINTS" id="PR00725">
    <property type="entry name" value="DADACBPTASE1"/>
</dbReference>
<dbReference type="Proteomes" id="UP000290649">
    <property type="component" value="Unassembled WGS sequence"/>
</dbReference>
<reference evidence="18 19" key="1">
    <citation type="journal article" date="2019" name="Int. J. Syst. Evol. Microbiol.">
        <title>Anaerobacillus alkaliphilus sp. nov., a novel alkaliphilic and moderately halophilic bacterium.</title>
        <authorList>
            <person name="Borsodi A.K."/>
            <person name="Aszalos J.M."/>
            <person name="Bihari P."/>
            <person name="Nagy I."/>
            <person name="Schumann P."/>
            <person name="Sproer C."/>
            <person name="Kovacs A.L."/>
            <person name="Boka K."/>
            <person name="Dobosy P."/>
            <person name="Ovari M."/>
            <person name="Szili-Kovacs T."/>
            <person name="Toth E."/>
        </authorList>
    </citation>
    <scope>NUCLEOTIDE SEQUENCE [LARGE SCALE GENOMIC DNA]</scope>
    <source>
        <strain evidence="18 19">B16-10</strain>
    </source>
</reference>
<evidence type="ECO:0000256" key="14">
    <source>
        <dbReference type="PIRSR" id="PIRSR618044-2"/>
    </source>
</evidence>
<evidence type="ECO:0000256" key="15">
    <source>
        <dbReference type="RuleBase" id="RU004016"/>
    </source>
</evidence>
<evidence type="ECO:0000256" key="12">
    <source>
        <dbReference type="ARBA" id="ARBA00034000"/>
    </source>
</evidence>
<dbReference type="Gene3D" id="2.60.410.10">
    <property type="entry name" value="D-Ala-D-Ala carboxypeptidase, C-terminal domain"/>
    <property type="match status" value="1"/>
</dbReference>
<evidence type="ECO:0000256" key="13">
    <source>
        <dbReference type="PIRSR" id="PIRSR618044-1"/>
    </source>
</evidence>
<feature type="active site" description="Proton acceptor" evidence="13">
    <location>
        <position position="67"/>
    </location>
</feature>
<evidence type="ECO:0000256" key="10">
    <source>
        <dbReference type="ARBA" id="ARBA00022984"/>
    </source>
</evidence>
<dbReference type="SUPFAM" id="SSF69189">
    <property type="entry name" value="Penicillin-binding protein associated domain"/>
    <property type="match status" value="1"/>
</dbReference>